<feature type="compositionally biased region" description="Acidic residues" evidence="1">
    <location>
        <begin position="179"/>
        <end position="191"/>
    </location>
</feature>
<dbReference type="EMBL" id="RZNB01000002">
    <property type="protein sequence ID" value="RWZ51957.1"/>
    <property type="molecule type" value="Genomic_DNA"/>
</dbReference>
<dbReference type="AlphaFoldDB" id="A0A444PVR8"/>
<feature type="compositionally biased region" description="Low complexity" evidence="1">
    <location>
        <begin position="192"/>
        <end position="214"/>
    </location>
</feature>
<feature type="region of interest" description="Disordered" evidence="1">
    <location>
        <begin position="315"/>
        <end position="342"/>
    </location>
</feature>
<gene>
    <name evidence="2" type="ORF">ELQ90_07745</name>
</gene>
<sequence length="342" mass="36791">MVQPDGLTAAADELYTVPLDDFTSVRNARASAAKKSGERELGAAVAALRKPSAAAWASNLLFRSSDDVARDLDRLREDISAATTAGDRDALKKFAGLRHSLIGDLVDEARSLAEAAGRPLSAAAADELSEALSAALADRLVATAMSTGRLIRAPEPGGMSRGDLTAIVELPPDELTTADADDDGSDPDGSDDGSTASRQLRAARSTTTRTSQRSVARERRATPDGPSPAERRRHERDLRAAESRAEAARADRERRERERDALASRRDELAAEAARQRDVLRGLERRLDDADDAVDARTADIRARELDWKRAEAEARAARRVVDEDRSFAGDGQEDGDRGDGE</sequence>
<feature type="compositionally biased region" description="Basic and acidic residues" evidence="1">
    <location>
        <begin position="315"/>
        <end position="328"/>
    </location>
</feature>
<name>A0A444PVR8_9MICO</name>
<feature type="compositionally biased region" description="Basic and acidic residues" evidence="1">
    <location>
        <begin position="229"/>
        <end position="287"/>
    </location>
</feature>
<feature type="region of interest" description="Disordered" evidence="1">
    <location>
        <begin position="175"/>
        <end position="287"/>
    </location>
</feature>
<comment type="caution">
    <text evidence="2">The sequence shown here is derived from an EMBL/GenBank/DDBJ whole genome shotgun (WGS) entry which is preliminary data.</text>
</comment>
<evidence type="ECO:0000313" key="3">
    <source>
        <dbReference type="Proteomes" id="UP000288547"/>
    </source>
</evidence>
<protein>
    <submittedName>
        <fullName evidence="2">Uncharacterized protein</fullName>
    </submittedName>
</protein>
<organism evidence="2 3">
    <name type="scientific">Labedella phragmitis</name>
    <dbReference type="NCBI Taxonomy" id="2498849"/>
    <lineage>
        <taxon>Bacteria</taxon>
        <taxon>Bacillati</taxon>
        <taxon>Actinomycetota</taxon>
        <taxon>Actinomycetes</taxon>
        <taxon>Micrococcales</taxon>
        <taxon>Microbacteriaceae</taxon>
        <taxon>Labedella</taxon>
    </lineage>
</organism>
<proteinExistence type="predicted"/>
<accession>A0A444PVR8</accession>
<dbReference type="RefSeq" id="WP_128494670.1">
    <property type="nucleotide sequence ID" value="NZ_RZNB01000002.1"/>
</dbReference>
<dbReference type="Proteomes" id="UP000288547">
    <property type="component" value="Unassembled WGS sequence"/>
</dbReference>
<keyword evidence="3" id="KW-1185">Reference proteome</keyword>
<evidence type="ECO:0000256" key="1">
    <source>
        <dbReference type="SAM" id="MobiDB-lite"/>
    </source>
</evidence>
<evidence type="ECO:0000313" key="2">
    <source>
        <dbReference type="EMBL" id="RWZ51957.1"/>
    </source>
</evidence>
<dbReference type="OrthoDB" id="3541690at2"/>
<reference evidence="2 3" key="1">
    <citation type="submission" date="2018-12" db="EMBL/GenBank/DDBJ databases">
        <authorList>
            <person name="Li F."/>
        </authorList>
    </citation>
    <scope>NUCLEOTIDE SEQUENCE [LARGE SCALE GENOMIC DNA]</scope>
    <source>
        <strain evidence="2 3">11W25H-1</strain>
    </source>
</reference>